<dbReference type="PANTHER" id="PTHR16716:SF0">
    <property type="entry name" value="CYTOCHROME C OXIDASE SUBUNIT 7B, MITOCHONDRIAL"/>
    <property type="match status" value="1"/>
</dbReference>
<dbReference type="UniPathway" id="UPA00705"/>
<evidence type="ECO:0000313" key="12">
    <source>
        <dbReference type="Ensembl" id="ENSOKIP00005103924.1"/>
    </source>
</evidence>
<dbReference type="PANTHER" id="PTHR16716">
    <property type="entry name" value="CYTOCHROME C OXIDASE SUBUNIT 7B, MITOCHONDRIAL"/>
    <property type="match status" value="1"/>
</dbReference>
<name>A0A8C7N5N7_ONCKI</name>
<evidence type="ECO:0000256" key="11">
    <source>
        <dbReference type="ARBA" id="ARBA00041642"/>
    </source>
</evidence>
<comment type="pathway">
    <text evidence="2">Energy metabolism; oxidative phosphorylation.</text>
</comment>
<comment type="subcellular location">
    <subcellularLocation>
        <location evidence="1">Mitochondrion inner membrane</location>
        <topology evidence="1">Single-pass membrane protein</topology>
    </subcellularLocation>
</comment>
<dbReference type="InterPro" id="IPR008433">
    <property type="entry name" value="Cyt_c_oxidase_suVIIB"/>
</dbReference>
<dbReference type="Proteomes" id="UP000694557">
    <property type="component" value="Unassembled WGS sequence"/>
</dbReference>
<keyword evidence="6" id="KW-0809">Transit peptide</keyword>
<evidence type="ECO:0000256" key="4">
    <source>
        <dbReference type="ARBA" id="ARBA00022692"/>
    </source>
</evidence>
<evidence type="ECO:0000313" key="13">
    <source>
        <dbReference type="Proteomes" id="UP000694557"/>
    </source>
</evidence>
<sequence>MSYFEPFSGICRKRSSSLVFKGILRTRVNMFRFAKAALNVSGKGARLVRFSSTHAPEFHAKYGTGLMVGGVAFCVSVWGFVLTQTGITWNLSPVGKVQPKPWRDAEE</sequence>
<evidence type="ECO:0000256" key="10">
    <source>
        <dbReference type="ARBA" id="ARBA00040623"/>
    </source>
</evidence>
<keyword evidence="13" id="KW-1185">Reference proteome</keyword>
<evidence type="ECO:0000256" key="5">
    <source>
        <dbReference type="ARBA" id="ARBA00022792"/>
    </source>
</evidence>
<comment type="similarity">
    <text evidence="3">Belongs to the cytochrome c oxidase VIIb family.</text>
</comment>
<protein>
    <recommendedName>
        <fullName evidence="10">Cytochrome c oxidase subunit 7B, mitochondrial</fullName>
    </recommendedName>
    <alternativeName>
        <fullName evidence="11">Cytochrome c oxidase polypeptide VIIb</fullName>
    </alternativeName>
</protein>
<organism evidence="12 13">
    <name type="scientific">Oncorhynchus kisutch</name>
    <name type="common">Coho salmon</name>
    <name type="synonym">Salmo kisutch</name>
    <dbReference type="NCBI Taxonomy" id="8019"/>
    <lineage>
        <taxon>Eukaryota</taxon>
        <taxon>Metazoa</taxon>
        <taxon>Chordata</taxon>
        <taxon>Craniata</taxon>
        <taxon>Vertebrata</taxon>
        <taxon>Euteleostomi</taxon>
        <taxon>Actinopterygii</taxon>
        <taxon>Neopterygii</taxon>
        <taxon>Teleostei</taxon>
        <taxon>Protacanthopterygii</taxon>
        <taxon>Salmoniformes</taxon>
        <taxon>Salmonidae</taxon>
        <taxon>Salmoninae</taxon>
        <taxon>Oncorhynchus</taxon>
    </lineage>
</organism>
<accession>A0A8C7N5N7</accession>
<reference evidence="12" key="2">
    <citation type="submission" date="2025-09" db="UniProtKB">
        <authorList>
            <consortium name="Ensembl"/>
        </authorList>
    </citation>
    <scope>IDENTIFICATION</scope>
</reference>
<evidence type="ECO:0000256" key="7">
    <source>
        <dbReference type="ARBA" id="ARBA00022989"/>
    </source>
</evidence>
<dbReference type="SUPFAM" id="SSF81423">
    <property type="entry name" value="Mitochondrial cytochrome c oxidase subunit VIIb"/>
    <property type="match status" value="1"/>
</dbReference>
<evidence type="ECO:0000256" key="8">
    <source>
        <dbReference type="ARBA" id="ARBA00023128"/>
    </source>
</evidence>
<dbReference type="AlphaFoldDB" id="A0A8C7N5N7"/>
<dbReference type="Gene3D" id="4.10.51.10">
    <property type="entry name" value="Cytochrome C Oxidase, chain K"/>
    <property type="match status" value="1"/>
</dbReference>
<evidence type="ECO:0000256" key="2">
    <source>
        <dbReference type="ARBA" id="ARBA00004673"/>
    </source>
</evidence>
<dbReference type="GeneTree" id="ENSGT00390000012178"/>
<dbReference type="GO" id="GO:0005743">
    <property type="term" value="C:mitochondrial inner membrane"/>
    <property type="evidence" value="ECO:0007669"/>
    <property type="project" value="UniProtKB-SubCell"/>
</dbReference>
<dbReference type="InterPro" id="IPR023272">
    <property type="entry name" value="Cyt_c_oxidase_suVIIB_dom_sf"/>
</dbReference>
<keyword evidence="9" id="KW-0472">Membrane</keyword>
<dbReference type="Pfam" id="PF05392">
    <property type="entry name" value="COX7B"/>
    <property type="match status" value="1"/>
</dbReference>
<keyword evidence="4" id="KW-0812">Transmembrane</keyword>
<keyword evidence="5" id="KW-0999">Mitochondrion inner membrane</keyword>
<evidence type="ECO:0000256" key="1">
    <source>
        <dbReference type="ARBA" id="ARBA00004434"/>
    </source>
</evidence>
<proteinExistence type="inferred from homology"/>
<evidence type="ECO:0000256" key="9">
    <source>
        <dbReference type="ARBA" id="ARBA00023136"/>
    </source>
</evidence>
<evidence type="ECO:0000256" key="6">
    <source>
        <dbReference type="ARBA" id="ARBA00022946"/>
    </source>
</evidence>
<dbReference type="GO" id="GO:0006123">
    <property type="term" value="P:mitochondrial electron transport, cytochrome c to oxygen"/>
    <property type="evidence" value="ECO:0007669"/>
    <property type="project" value="InterPro"/>
</dbReference>
<keyword evidence="8" id="KW-0496">Mitochondrion</keyword>
<keyword evidence="7" id="KW-1133">Transmembrane helix</keyword>
<reference evidence="12" key="1">
    <citation type="submission" date="2025-08" db="UniProtKB">
        <authorList>
            <consortium name="Ensembl"/>
        </authorList>
    </citation>
    <scope>IDENTIFICATION</scope>
</reference>
<evidence type="ECO:0000256" key="3">
    <source>
        <dbReference type="ARBA" id="ARBA00007351"/>
    </source>
</evidence>
<dbReference type="Ensembl" id="ENSOKIT00005111392.1">
    <property type="protein sequence ID" value="ENSOKIP00005103924.1"/>
    <property type="gene ID" value="ENSOKIG00005045729.1"/>
</dbReference>